<dbReference type="SMART" id="SM00490">
    <property type="entry name" value="HELICc"/>
    <property type="match status" value="1"/>
</dbReference>
<proteinExistence type="inferred from homology"/>
<dbReference type="GO" id="GO:0005524">
    <property type="term" value="F:ATP binding"/>
    <property type="evidence" value="ECO:0007669"/>
    <property type="project" value="UniProtKB-KW"/>
</dbReference>
<feature type="domain" description="Helicase ATP-binding" evidence="10">
    <location>
        <begin position="25"/>
        <end position="193"/>
    </location>
</feature>
<evidence type="ECO:0000259" key="11">
    <source>
        <dbReference type="PROSITE" id="PS51194"/>
    </source>
</evidence>
<keyword evidence="7" id="KW-0413">Isomerase</keyword>
<dbReference type="PANTHER" id="PTHR13710:SF105">
    <property type="entry name" value="ATP-DEPENDENT DNA HELICASE Q1"/>
    <property type="match status" value="1"/>
</dbReference>
<comment type="similarity">
    <text evidence="1">Belongs to the helicase family. RecQ subfamily.</text>
</comment>
<dbReference type="InterPro" id="IPR001650">
    <property type="entry name" value="Helicase_C-like"/>
</dbReference>
<evidence type="ECO:0000256" key="4">
    <source>
        <dbReference type="ARBA" id="ARBA00022806"/>
    </source>
</evidence>
<keyword evidence="6" id="KW-0238">DNA-binding</keyword>
<dbReference type="Pfam" id="PF00270">
    <property type="entry name" value="DEAD"/>
    <property type="match status" value="1"/>
</dbReference>
<dbReference type="GO" id="GO:0003677">
    <property type="term" value="F:DNA binding"/>
    <property type="evidence" value="ECO:0007669"/>
    <property type="project" value="UniProtKB-KW"/>
</dbReference>
<evidence type="ECO:0000256" key="2">
    <source>
        <dbReference type="ARBA" id="ARBA00022741"/>
    </source>
</evidence>
<dbReference type="GO" id="GO:0043590">
    <property type="term" value="C:bacterial nucleoid"/>
    <property type="evidence" value="ECO:0007669"/>
    <property type="project" value="TreeGrafter"/>
</dbReference>
<reference evidence="12" key="1">
    <citation type="submission" date="2018-06" db="EMBL/GenBank/DDBJ databases">
        <authorList>
            <person name="Zhirakovskaya E."/>
        </authorList>
    </citation>
    <scope>NUCLEOTIDE SEQUENCE</scope>
</reference>
<evidence type="ECO:0000256" key="3">
    <source>
        <dbReference type="ARBA" id="ARBA00022801"/>
    </source>
</evidence>
<evidence type="ECO:0000256" key="7">
    <source>
        <dbReference type="ARBA" id="ARBA00023235"/>
    </source>
</evidence>
<dbReference type="FunFam" id="3.40.50.300:FF:001389">
    <property type="entry name" value="ATP-dependent DNA helicase RecQ"/>
    <property type="match status" value="1"/>
</dbReference>
<dbReference type="Pfam" id="PF00271">
    <property type="entry name" value="Helicase_C"/>
    <property type="match status" value="1"/>
</dbReference>
<dbReference type="PROSITE" id="PS51194">
    <property type="entry name" value="HELICASE_CTER"/>
    <property type="match status" value="1"/>
</dbReference>
<dbReference type="GO" id="GO:0016787">
    <property type="term" value="F:hydrolase activity"/>
    <property type="evidence" value="ECO:0007669"/>
    <property type="project" value="UniProtKB-KW"/>
</dbReference>
<evidence type="ECO:0000256" key="8">
    <source>
        <dbReference type="ARBA" id="ARBA00034617"/>
    </source>
</evidence>
<dbReference type="InterPro" id="IPR004589">
    <property type="entry name" value="DNA_helicase_ATP-dep_RecQ"/>
</dbReference>
<dbReference type="GO" id="GO:0006310">
    <property type="term" value="P:DNA recombination"/>
    <property type="evidence" value="ECO:0007669"/>
    <property type="project" value="InterPro"/>
</dbReference>
<dbReference type="SMART" id="SM00487">
    <property type="entry name" value="DEXDc"/>
    <property type="match status" value="1"/>
</dbReference>
<keyword evidence="4 12" id="KW-0347">Helicase</keyword>
<dbReference type="NCBIfam" id="TIGR00614">
    <property type="entry name" value="recQ_fam"/>
    <property type="match status" value="1"/>
</dbReference>
<organism evidence="12">
    <name type="scientific">hydrothermal vent metagenome</name>
    <dbReference type="NCBI Taxonomy" id="652676"/>
    <lineage>
        <taxon>unclassified sequences</taxon>
        <taxon>metagenomes</taxon>
        <taxon>ecological metagenomes</taxon>
    </lineage>
</organism>
<accession>A0A3B0UE27</accession>
<dbReference type="GO" id="GO:0043138">
    <property type="term" value="F:3'-5' DNA helicase activity"/>
    <property type="evidence" value="ECO:0007669"/>
    <property type="project" value="UniProtKB-EC"/>
</dbReference>
<name>A0A3B0UE27_9ZZZZ</name>
<evidence type="ECO:0000256" key="1">
    <source>
        <dbReference type="ARBA" id="ARBA00005446"/>
    </source>
</evidence>
<feature type="domain" description="Helicase C-terminal" evidence="11">
    <location>
        <begin position="217"/>
        <end position="367"/>
    </location>
</feature>
<dbReference type="CDD" id="cd17920">
    <property type="entry name" value="DEXHc_RecQ"/>
    <property type="match status" value="1"/>
</dbReference>
<sequence length="525" mass="59251">MTTPELILKKYWGFDSFRPVQQDIINSVLEGQDTLALLPTGGGKSICYQVPGLLKEGICIVITPLIALMNDQVAALKQRGVKAIAIHSALDYREIDIALNSCIYGDIKFLYCSPERVQTELFIERIKEMTVNLLAVDEAHCISQWGHDFRPSYLQLKEFRALLDGVPVLALTATAKSKVQVEIQSELAFKEGHLFKSSFARPNISFSVRMVEDKEAKLVEILSKVGGSAIVYMRSRKGTRDLSELLKKKKISSTFFHAGLQPKDKELRQQGWINNSIRVMVATNAFGMGIDKPNVRLVVHYEAPSSLEDYYQEAGRAGRDGRLAFAVLLAYKSDYDQMLNQLELNHPPKEFLIQVYQSVANHFQMAVGSGFMSSRVFDLHEFCTKYKLDIIATYHAFKRLEEEGLLQLTDSILRHSRLKISVNNTELYKFQIANVKFDAFIKGILRIYGGALFTDFLIISESKIAQFIETPEKQVIELLNKLDKIGIISYVKASGKPEIVFLQPREEASSLFKSSARLDTLKANV</sequence>
<dbReference type="GO" id="GO:0030894">
    <property type="term" value="C:replisome"/>
    <property type="evidence" value="ECO:0007669"/>
    <property type="project" value="TreeGrafter"/>
</dbReference>
<evidence type="ECO:0000256" key="5">
    <source>
        <dbReference type="ARBA" id="ARBA00022840"/>
    </source>
</evidence>
<protein>
    <recommendedName>
        <fullName evidence="9">DNA 3'-5' helicase</fullName>
        <ecNumber evidence="9">5.6.2.4</ecNumber>
    </recommendedName>
</protein>
<dbReference type="GO" id="GO:0005737">
    <property type="term" value="C:cytoplasm"/>
    <property type="evidence" value="ECO:0007669"/>
    <property type="project" value="TreeGrafter"/>
</dbReference>
<dbReference type="GO" id="GO:0006281">
    <property type="term" value="P:DNA repair"/>
    <property type="evidence" value="ECO:0007669"/>
    <property type="project" value="TreeGrafter"/>
</dbReference>
<dbReference type="SUPFAM" id="SSF52540">
    <property type="entry name" value="P-loop containing nucleoside triphosphate hydrolases"/>
    <property type="match status" value="1"/>
</dbReference>
<dbReference type="InterPro" id="IPR014001">
    <property type="entry name" value="Helicase_ATP-bd"/>
</dbReference>
<evidence type="ECO:0000259" key="10">
    <source>
        <dbReference type="PROSITE" id="PS51192"/>
    </source>
</evidence>
<keyword evidence="5" id="KW-0067">ATP-binding</keyword>
<evidence type="ECO:0000256" key="6">
    <source>
        <dbReference type="ARBA" id="ARBA00023125"/>
    </source>
</evidence>
<dbReference type="PROSITE" id="PS51192">
    <property type="entry name" value="HELICASE_ATP_BIND_1"/>
    <property type="match status" value="1"/>
</dbReference>
<gene>
    <name evidence="12" type="ORF">MNBD_BACTEROID06-907</name>
</gene>
<dbReference type="EC" id="5.6.2.4" evidence="9"/>
<dbReference type="AlphaFoldDB" id="A0A3B0UE27"/>
<comment type="catalytic activity">
    <reaction evidence="8">
        <text>Couples ATP hydrolysis with the unwinding of duplex DNA by translocating in the 3'-5' direction.</text>
        <dbReference type="EC" id="5.6.2.4"/>
    </reaction>
</comment>
<dbReference type="InterPro" id="IPR011545">
    <property type="entry name" value="DEAD/DEAH_box_helicase_dom"/>
</dbReference>
<feature type="non-terminal residue" evidence="12">
    <location>
        <position position="525"/>
    </location>
</feature>
<dbReference type="GO" id="GO:0009378">
    <property type="term" value="F:four-way junction helicase activity"/>
    <property type="evidence" value="ECO:0007669"/>
    <property type="project" value="TreeGrafter"/>
</dbReference>
<keyword evidence="3" id="KW-0378">Hydrolase</keyword>
<dbReference type="Gene3D" id="3.40.50.300">
    <property type="entry name" value="P-loop containing nucleotide triphosphate hydrolases"/>
    <property type="match status" value="2"/>
</dbReference>
<keyword evidence="2" id="KW-0547">Nucleotide-binding</keyword>
<dbReference type="PANTHER" id="PTHR13710">
    <property type="entry name" value="DNA HELICASE RECQ FAMILY MEMBER"/>
    <property type="match status" value="1"/>
</dbReference>
<dbReference type="InterPro" id="IPR027417">
    <property type="entry name" value="P-loop_NTPase"/>
</dbReference>
<evidence type="ECO:0000313" key="12">
    <source>
        <dbReference type="EMBL" id="VAW29255.1"/>
    </source>
</evidence>
<dbReference type="EMBL" id="UOES01000538">
    <property type="protein sequence ID" value="VAW29255.1"/>
    <property type="molecule type" value="Genomic_DNA"/>
</dbReference>
<evidence type="ECO:0000256" key="9">
    <source>
        <dbReference type="ARBA" id="ARBA00034808"/>
    </source>
</evidence>